<comment type="function">
    <text evidence="4 5">Molecular chaperone capable of stabilizing a range of proteins. Seems to fulfill an ATP-independent, HSP70-like function in archaeal de novo protein folding.</text>
</comment>
<organism evidence="8">
    <name type="scientific">Ignisphaera aggregans</name>
    <dbReference type="NCBI Taxonomy" id="334771"/>
    <lineage>
        <taxon>Archaea</taxon>
        <taxon>Thermoproteota</taxon>
        <taxon>Thermoprotei</taxon>
        <taxon>Desulfurococcales</taxon>
        <taxon>Desulfurococcaceae</taxon>
        <taxon>Ignisphaera</taxon>
    </lineage>
</organism>
<dbReference type="SUPFAM" id="SSF46579">
    <property type="entry name" value="Prefoldin"/>
    <property type="match status" value="1"/>
</dbReference>
<dbReference type="Pfam" id="PF02996">
    <property type="entry name" value="Prefoldin"/>
    <property type="match status" value="1"/>
</dbReference>
<keyword evidence="5" id="KW-0963">Cytoplasm</keyword>
<evidence type="ECO:0000256" key="4">
    <source>
        <dbReference type="ARBA" id="ARBA00025077"/>
    </source>
</evidence>
<evidence type="ECO:0000256" key="2">
    <source>
        <dbReference type="ARBA" id="ARBA00011716"/>
    </source>
</evidence>
<comment type="subunit">
    <text evidence="2 5">Heterohexamer of two alpha and four beta subunits.</text>
</comment>
<proteinExistence type="inferred from homology"/>
<dbReference type="HAMAP" id="MF_00308">
    <property type="entry name" value="PfdA"/>
    <property type="match status" value="1"/>
</dbReference>
<feature type="coiled-coil region" evidence="7">
    <location>
        <begin position="5"/>
        <end position="32"/>
    </location>
</feature>
<dbReference type="NCBIfam" id="TIGR00293">
    <property type="entry name" value="prefoldin subunit alpha"/>
    <property type="match status" value="1"/>
</dbReference>
<dbReference type="GO" id="GO:0051082">
    <property type="term" value="F:unfolded protein binding"/>
    <property type="evidence" value="ECO:0007669"/>
    <property type="project" value="UniProtKB-UniRule"/>
</dbReference>
<dbReference type="InterPro" id="IPR004127">
    <property type="entry name" value="Prefoldin_subunit_alpha"/>
</dbReference>
<evidence type="ECO:0000256" key="3">
    <source>
        <dbReference type="ARBA" id="ARBA00023186"/>
    </source>
</evidence>
<evidence type="ECO:0000256" key="5">
    <source>
        <dbReference type="HAMAP-Rule" id="MF_00308"/>
    </source>
</evidence>
<accession>A0A7C4BBH2</accession>
<dbReference type="InterPro" id="IPR011599">
    <property type="entry name" value="PFD_alpha_archaea"/>
</dbReference>
<feature type="coiled-coil region" evidence="7">
    <location>
        <begin position="97"/>
        <end position="149"/>
    </location>
</feature>
<evidence type="ECO:0000313" key="8">
    <source>
        <dbReference type="EMBL" id="HGI87279.1"/>
    </source>
</evidence>
<name>A0A7C4BBH2_9CREN</name>
<dbReference type="AlphaFoldDB" id="A0A7C4BBH2"/>
<dbReference type="GO" id="GO:0006457">
    <property type="term" value="P:protein folding"/>
    <property type="evidence" value="ECO:0007669"/>
    <property type="project" value="UniProtKB-UniRule"/>
</dbReference>
<comment type="caution">
    <text evidence="8">The sequence shown here is derived from an EMBL/GenBank/DDBJ whole genome shotgun (WGS) entry which is preliminary data.</text>
</comment>
<dbReference type="EMBL" id="DTFF01000022">
    <property type="protein sequence ID" value="HGI87279.1"/>
    <property type="molecule type" value="Genomic_DNA"/>
</dbReference>
<gene>
    <name evidence="5 8" type="primary">pfdA</name>
    <name evidence="8" type="ORF">ENV14_02625</name>
</gene>
<dbReference type="Gene3D" id="1.10.287.370">
    <property type="match status" value="1"/>
</dbReference>
<comment type="similarity">
    <text evidence="5">Belongs to the prefoldin alpha subunit family.</text>
</comment>
<keyword evidence="7" id="KW-0175">Coiled coil</keyword>
<sequence length="153" mass="17819">MSSERARLEEAIQQLLVQLDELREAIRVVQARSLSLSSEIQEIRMAYETLSNIQRVSQREVLASLDRNGYVFAKAQLLVTDEAIVRIGKEYYTALPIDKVKSILTEYEKDLTEELKETEAELRRLTELYSQIQKRVQEYVASLQRLEEGVKRQ</sequence>
<dbReference type="InterPro" id="IPR009053">
    <property type="entry name" value="Prefoldin"/>
</dbReference>
<comment type="subcellular location">
    <subcellularLocation>
        <location evidence="5">Cytoplasm</location>
    </subcellularLocation>
</comment>
<protein>
    <recommendedName>
        <fullName evidence="5 6">Prefoldin subunit alpha</fullName>
    </recommendedName>
    <alternativeName>
        <fullName evidence="5">GimC subunit alpha</fullName>
    </alternativeName>
</protein>
<reference evidence="8" key="1">
    <citation type="journal article" date="2020" name="mSystems">
        <title>Genome- and Community-Level Interaction Insights into Carbon Utilization and Element Cycling Functions of Hydrothermarchaeota in Hydrothermal Sediment.</title>
        <authorList>
            <person name="Zhou Z."/>
            <person name="Liu Y."/>
            <person name="Xu W."/>
            <person name="Pan J."/>
            <person name="Luo Z.H."/>
            <person name="Li M."/>
        </authorList>
    </citation>
    <scope>NUCLEOTIDE SEQUENCE [LARGE SCALE GENOMIC DNA]</scope>
    <source>
        <strain evidence="8">SpSt-732</strain>
    </source>
</reference>
<keyword evidence="3 5" id="KW-0143">Chaperone</keyword>
<comment type="similarity">
    <text evidence="1">Belongs to the prefoldin subunit alpha family.</text>
</comment>
<evidence type="ECO:0000256" key="1">
    <source>
        <dbReference type="ARBA" id="ARBA00010048"/>
    </source>
</evidence>
<evidence type="ECO:0000256" key="7">
    <source>
        <dbReference type="SAM" id="Coils"/>
    </source>
</evidence>
<dbReference type="GO" id="GO:0005737">
    <property type="term" value="C:cytoplasm"/>
    <property type="evidence" value="ECO:0007669"/>
    <property type="project" value="UniProtKB-SubCell"/>
</dbReference>
<evidence type="ECO:0000256" key="6">
    <source>
        <dbReference type="NCBIfam" id="TIGR00293"/>
    </source>
</evidence>
<dbReference type="GO" id="GO:0016272">
    <property type="term" value="C:prefoldin complex"/>
    <property type="evidence" value="ECO:0007669"/>
    <property type="project" value="UniProtKB-UniRule"/>
</dbReference>